<reference evidence="2" key="1">
    <citation type="journal article" date="2017" name="Nature">
        <title>The genome of Chenopodium quinoa.</title>
        <authorList>
            <person name="Jarvis D.E."/>
            <person name="Ho Y.S."/>
            <person name="Lightfoot D.J."/>
            <person name="Schmoeckel S.M."/>
            <person name="Li B."/>
            <person name="Borm T.J.A."/>
            <person name="Ohyanagi H."/>
            <person name="Mineta K."/>
            <person name="Michell C.T."/>
            <person name="Saber N."/>
            <person name="Kharbatia N.M."/>
            <person name="Rupper R.R."/>
            <person name="Sharp A.R."/>
            <person name="Dally N."/>
            <person name="Boughton B.A."/>
            <person name="Woo Y.H."/>
            <person name="Gao G."/>
            <person name="Schijlen E.G.W.M."/>
            <person name="Guo X."/>
            <person name="Momin A.A."/>
            <person name="Negrao S."/>
            <person name="Al-Babili S."/>
            <person name="Gehring C."/>
            <person name="Roessner U."/>
            <person name="Jung C."/>
            <person name="Murphy K."/>
            <person name="Arold S.T."/>
            <person name="Gojobori T."/>
            <person name="van der Linden C.G."/>
            <person name="van Loo E.N."/>
            <person name="Jellen E.N."/>
            <person name="Maughan P.J."/>
            <person name="Tester M."/>
        </authorList>
    </citation>
    <scope>NUCLEOTIDE SEQUENCE [LARGE SCALE GENOMIC DNA]</scope>
    <source>
        <strain evidence="2">cv. PI 614886</strain>
    </source>
</reference>
<dbReference type="Gramene" id="AUR62025033-RA">
    <property type="protein sequence ID" value="AUR62025033-RA:cds"/>
    <property type="gene ID" value="AUR62025033"/>
</dbReference>
<keyword evidence="3" id="KW-1185">Reference proteome</keyword>
<name>A0A803M807_CHEQI</name>
<dbReference type="EnsemblPlants" id="AUR62025033-RA">
    <property type="protein sequence ID" value="AUR62025033-RA:cds"/>
    <property type="gene ID" value="AUR62025033"/>
</dbReference>
<proteinExistence type="predicted"/>
<protein>
    <submittedName>
        <fullName evidence="2">Uncharacterized protein</fullName>
    </submittedName>
</protein>
<accession>A0A803M807</accession>
<evidence type="ECO:0000313" key="3">
    <source>
        <dbReference type="Proteomes" id="UP000596660"/>
    </source>
</evidence>
<dbReference type="Proteomes" id="UP000596660">
    <property type="component" value="Unplaced"/>
</dbReference>
<sequence>PTNINQKWQHRYSKPGTPTTTSPPFSAIPPLSPPPPLPNHRITKSIAKTKYGSWEPPKNPKEAQAKLAFLRRDYAKQVKEPCKEYIHEMELQREEQLRKDEARKAEILQQREKRNKSKAAATQARAAERKAFEEEFRNTLVNDAEMPLNWEDHHCVSMILRMNFSLGSPRFMLDLIGWNSAQVDCKMKERTEKLDYWRMREKSIEEKKNSKKELIHRQSGKWIEEGNMEAMIMRALVDHPTQL</sequence>
<feature type="compositionally biased region" description="Low complexity" evidence="1">
    <location>
        <begin position="14"/>
        <end position="25"/>
    </location>
</feature>
<dbReference type="PANTHER" id="PTHR36402:SF1">
    <property type="entry name" value="EXPRESSED PROTEIN"/>
    <property type="match status" value="1"/>
</dbReference>
<organism evidence="2 3">
    <name type="scientific">Chenopodium quinoa</name>
    <name type="common">Quinoa</name>
    <dbReference type="NCBI Taxonomy" id="63459"/>
    <lineage>
        <taxon>Eukaryota</taxon>
        <taxon>Viridiplantae</taxon>
        <taxon>Streptophyta</taxon>
        <taxon>Embryophyta</taxon>
        <taxon>Tracheophyta</taxon>
        <taxon>Spermatophyta</taxon>
        <taxon>Magnoliopsida</taxon>
        <taxon>eudicotyledons</taxon>
        <taxon>Gunneridae</taxon>
        <taxon>Pentapetalae</taxon>
        <taxon>Caryophyllales</taxon>
        <taxon>Chenopodiaceae</taxon>
        <taxon>Chenopodioideae</taxon>
        <taxon>Atripliceae</taxon>
        <taxon>Chenopodium</taxon>
    </lineage>
</organism>
<dbReference type="PANTHER" id="PTHR36402">
    <property type="entry name" value="EXPRESSED PROTEIN"/>
    <property type="match status" value="1"/>
</dbReference>
<feature type="compositionally biased region" description="Pro residues" evidence="1">
    <location>
        <begin position="26"/>
        <end position="38"/>
    </location>
</feature>
<dbReference type="AlphaFoldDB" id="A0A803M807"/>
<reference evidence="2" key="2">
    <citation type="submission" date="2021-03" db="UniProtKB">
        <authorList>
            <consortium name="EnsemblPlants"/>
        </authorList>
    </citation>
    <scope>IDENTIFICATION</scope>
</reference>
<evidence type="ECO:0000256" key="1">
    <source>
        <dbReference type="SAM" id="MobiDB-lite"/>
    </source>
</evidence>
<evidence type="ECO:0000313" key="2">
    <source>
        <dbReference type="EnsemblPlants" id="AUR62025033-RA:cds"/>
    </source>
</evidence>
<feature type="region of interest" description="Disordered" evidence="1">
    <location>
        <begin position="1"/>
        <end position="60"/>
    </location>
</feature>